<protein>
    <submittedName>
        <fullName evidence="2">Uncharacterized protein</fullName>
    </submittedName>
</protein>
<feature type="signal peptide" evidence="1">
    <location>
        <begin position="1"/>
        <end position="27"/>
    </location>
</feature>
<dbReference type="RefSeq" id="WP_407348082.1">
    <property type="nucleotide sequence ID" value="NZ_CP136864.1"/>
</dbReference>
<accession>A0ABZ0I1R1</accession>
<evidence type="ECO:0000313" key="2">
    <source>
        <dbReference type="EMBL" id="WOJ93433.1"/>
    </source>
</evidence>
<evidence type="ECO:0000313" key="3">
    <source>
        <dbReference type="Proteomes" id="UP001626537"/>
    </source>
</evidence>
<gene>
    <name evidence="2" type="ORF">R0135_16855</name>
</gene>
<feature type="chain" id="PRO_5046920670" evidence="1">
    <location>
        <begin position="28"/>
        <end position="517"/>
    </location>
</feature>
<evidence type="ECO:0000256" key="1">
    <source>
        <dbReference type="SAM" id="SignalP"/>
    </source>
</evidence>
<proteinExistence type="predicted"/>
<dbReference type="EMBL" id="CP136864">
    <property type="protein sequence ID" value="WOJ93433.1"/>
    <property type="molecule type" value="Genomic_DNA"/>
</dbReference>
<organism evidence="2 3">
    <name type="scientific">Congregibacter variabilis</name>
    <dbReference type="NCBI Taxonomy" id="3081200"/>
    <lineage>
        <taxon>Bacteria</taxon>
        <taxon>Pseudomonadati</taxon>
        <taxon>Pseudomonadota</taxon>
        <taxon>Gammaproteobacteria</taxon>
        <taxon>Cellvibrionales</taxon>
        <taxon>Halieaceae</taxon>
        <taxon>Congregibacter</taxon>
    </lineage>
</organism>
<sequence length="517" mass="54261">MNKVFKPLGIAAAVAAASAGYVNVANAAAIANNALGDLALVPYYTVNGEWITGIHIVNTSEKTQVVKFRFRRASDSLDALDFNVVMSPNDVYAGFLSDDENGNISWSANDTTCTVPAATGNKLTMPPIYRDGADTGYVEIIAMAETIDEDQAIAIAAEHGSTSLTPENCEAVRSNFFADGAVDGVRGVVDYETTRQSAYTSSAGAAVGAANNAFTDSDDALKVSYFIRDNATGIEFGDNAVHVQGFLSQASMSNQQFGWLSGDMNGFDFPDLNGGVPTATVPDRGAFASLRDSAVLGVAQLNNEWTANTANGAAVDWVVTLPGQYTMMDTPEFVIDLNSTAAADDCTRTDCDFRDLPVTATIVPYNREELSVVSETGDLTVSPALPGEAQVTQLKKETNVITFGGNSVLGVSDVDITADLGQPYGWLRLGVESATTDPRICAWDGTYVPTDALGPQLADSELETLMSCDTADGATSVSGTNVPMIGFAAWARSVAANPDASYGRIVAHSFSSSTAGF</sequence>
<keyword evidence="3" id="KW-1185">Reference proteome</keyword>
<dbReference type="Proteomes" id="UP001626537">
    <property type="component" value="Chromosome"/>
</dbReference>
<name>A0ABZ0I1R1_9GAMM</name>
<reference evidence="2 3" key="1">
    <citation type="submission" date="2023-10" db="EMBL/GenBank/DDBJ databases">
        <title>Two novel species belonging to the OM43/NOR5 clade.</title>
        <authorList>
            <person name="Park M."/>
        </authorList>
    </citation>
    <scope>NUCLEOTIDE SEQUENCE [LARGE SCALE GENOMIC DNA]</scope>
    <source>
        <strain evidence="2 3">IMCC43200</strain>
    </source>
</reference>
<keyword evidence="1" id="KW-0732">Signal</keyword>